<gene>
    <name evidence="1" type="ORF">CCS01_14190</name>
</gene>
<protein>
    <submittedName>
        <fullName evidence="1">Uncharacterized protein</fullName>
    </submittedName>
</protein>
<reference evidence="1 2" key="1">
    <citation type="journal article" date="2018" name="Arch. Microbiol.">
        <title>New insights into the metabolic potential of the phototrophic purple bacterium Rhodopila globiformis DSM 161(T) from its draft genome sequence and evidence for a vanadium-dependent nitrogenase.</title>
        <authorList>
            <person name="Imhoff J.F."/>
            <person name="Rahn T."/>
            <person name="Kunzel S."/>
            <person name="Neulinger S.C."/>
        </authorList>
    </citation>
    <scope>NUCLEOTIDE SEQUENCE [LARGE SCALE GENOMIC DNA]</scope>
    <source>
        <strain evidence="1 2">DSM 161</strain>
    </source>
</reference>
<accession>A0A2S6NFV0</accession>
<keyword evidence="2" id="KW-1185">Reference proteome</keyword>
<dbReference type="EMBL" id="NHRY01000144">
    <property type="protein sequence ID" value="PPQ33477.1"/>
    <property type="molecule type" value="Genomic_DNA"/>
</dbReference>
<comment type="caution">
    <text evidence="1">The sequence shown here is derived from an EMBL/GenBank/DDBJ whole genome shotgun (WGS) entry which is preliminary data.</text>
</comment>
<dbReference type="RefSeq" id="WP_104519500.1">
    <property type="nucleotide sequence ID" value="NZ_NHRY01000144.1"/>
</dbReference>
<dbReference type="AlphaFoldDB" id="A0A2S6NFV0"/>
<proteinExistence type="predicted"/>
<evidence type="ECO:0000313" key="2">
    <source>
        <dbReference type="Proteomes" id="UP000239724"/>
    </source>
</evidence>
<sequence length="80" mass="8913">MTAYRDVKFFDLSNLPDAIRDAIRPVALAHVSTVDAASIWEVTVGTYDWQDAAEEWALHQWLRANGAADGELVLVKLEQA</sequence>
<dbReference type="Proteomes" id="UP000239724">
    <property type="component" value="Unassembled WGS sequence"/>
</dbReference>
<organism evidence="1 2">
    <name type="scientific">Rhodopila globiformis</name>
    <name type="common">Rhodopseudomonas globiformis</name>
    <dbReference type="NCBI Taxonomy" id="1071"/>
    <lineage>
        <taxon>Bacteria</taxon>
        <taxon>Pseudomonadati</taxon>
        <taxon>Pseudomonadota</taxon>
        <taxon>Alphaproteobacteria</taxon>
        <taxon>Acetobacterales</taxon>
        <taxon>Acetobacteraceae</taxon>
        <taxon>Rhodopila</taxon>
    </lineage>
</organism>
<evidence type="ECO:0000313" key="1">
    <source>
        <dbReference type="EMBL" id="PPQ33477.1"/>
    </source>
</evidence>
<name>A0A2S6NFV0_RHOGL</name>